<dbReference type="RefSeq" id="WP_130022931.1">
    <property type="nucleotide sequence ID" value="NZ_SEWF01000034.1"/>
</dbReference>
<evidence type="ECO:0000313" key="13">
    <source>
        <dbReference type="Proteomes" id="UP000293162"/>
    </source>
</evidence>
<comment type="similarity">
    <text evidence="2 10 11">Belongs to the SecY/SEC61-alpha family.</text>
</comment>
<comment type="function">
    <text evidence="10">The central subunit of the protein translocation channel SecYEG. Consists of two halves formed by TMs 1-5 and 6-10. These two domains form a lateral gate at the front which open onto the bilayer between TMs 2 and 7, and are clamped together by SecE at the back. The channel is closed by both a pore ring composed of hydrophobic SecY resides and a short helix (helix 2A) on the extracellular side of the membrane which forms a plug. The plug probably moves laterally to allow the channel to open. The ring and the pore may move independently.</text>
</comment>
<dbReference type="FunFam" id="1.10.3370.10:FF:000001">
    <property type="entry name" value="Preprotein translocase subunit SecY"/>
    <property type="match status" value="1"/>
</dbReference>
<feature type="transmembrane region" description="Helical" evidence="10">
    <location>
        <begin position="392"/>
        <end position="412"/>
    </location>
</feature>
<accession>A0A4V1ZCV2</accession>
<evidence type="ECO:0000313" key="12">
    <source>
        <dbReference type="EMBL" id="RYU93950.1"/>
    </source>
</evidence>
<dbReference type="PRINTS" id="PR00303">
    <property type="entry name" value="SECYTRNLCASE"/>
</dbReference>
<comment type="caution">
    <text evidence="12">The sequence shown here is derived from an EMBL/GenBank/DDBJ whole genome shotgun (WGS) entry which is preliminary data.</text>
</comment>
<dbReference type="PANTHER" id="PTHR10906">
    <property type="entry name" value="SECY/SEC61-ALPHA FAMILY MEMBER"/>
    <property type="match status" value="1"/>
</dbReference>
<feature type="transmembrane region" description="Helical" evidence="10">
    <location>
        <begin position="365"/>
        <end position="386"/>
    </location>
</feature>
<dbReference type="Pfam" id="PF00344">
    <property type="entry name" value="SecY"/>
    <property type="match status" value="1"/>
</dbReference>
<comment type="subunit">
    <text evidence="10">Component of the Sec protein translocase complex. Heterotrimer consisting of SecY, SecE and SecG subunits. The heterotrimers can form oligomers, although 1 heterotrimer is thought to be able to translocate proteins. Interacts with the ribosome. Interacts with SecDF, and other proteins may be involved. Interacts with SecA.</text>
</comment>
<dbReference type="InterPro" id="IPR002208">
    <property type="entry name" value="SecY/SEC61-alpha"/>
</dbReference>
<dbReference type="InterPro" id="IPR023201">
    <property type="entry name" value="SecY_dom_sf"/>
</dbReference>
<dbReference type="EMBL" id="SEWF01000034">
    <property type="protein sequence ID" value="RYU93950.1"/>
    <property type="molecule type" value="Genomic_DNA"/>
</dbReference>
<evidence type="ECO:0000256" key="9">
    <source>
        <dbReference type="ARBA" id="ARBA00039733"/>
    </source>
</evidence>
<dbReference type="AlphaFoldDB" id="A0A4V1ZCV2"/>
<keyword evidence="4 10" id="KW-0812">Transmembrane</keyword>
<keyword evidence="3 10" id="KW-0813">Transport</keyword>
<evidence type="ECO:0000256" key="10">
    <source>
        <dbReference type="HAMAP-Rule" id="MF_01465"/>
    </source>
</evidence>
<keyword evidence="7 10" id="KW-0811">Translocation</keyword>
<feature type="transmembrane region" description="Helical" evidence="10">
    <location>
        <begin position="21"/>
        <end position="39"/>
    </location>
</feature>
<dbReference type="NCBIfam" id="TIGR00967">
    <property type="entry name" value="3a0501s007"/>
    <property type="match status" value="1"/>
</dbReference>
<evidence type="ECO:0000256" key="7">
    <source>
        <dbReference type="ARBA" id="ARBA00023010"/>
    </source>
</evidence>
<evidence type="ECO:0000256" key="2">
    <source>
        <dbReference type="ARBA" id="ARBA00005751"/>
    </source>
</evidence>
<protein>
    <recommendedName>
        <fullName evidence="9 10">Protein translocase subunit SecY</fullName>
    </recommendedName>
</protein>
<dbReference type="PIRSF" id="PIRSF004557">
    <property type="entry name" value="SecY"/>
    <property type="match status" value="1"/>
</dbReference>
<evidence type="ECO:0000256" key="11">
    <source>
        <dbReference type="RuleBase" id="RU004349"/>
    </source>
</evidence>
<sequence length="444" mass="48340">MNKFITTLKNIWSIEELRKRILQTLLIIVIFRVGSHVVLPGVDVAKLKDLTADNGLLGLLNTLVGGAFQNASIMALGIMPYISASIAIQLLTLALPYFSKLQKEGESGRRKLNQITRWLTIIVAAAQGFTYVQTTIPTDAIMVSQGLFYISSVVLIIAGTIMCMWMGERMTEKGIGNGISMMIMIGIVSRLPGAIIGEANSRGGSGQILFFIIEIVALFMVVLFAVAITQATRRIPVQYAKQIVGNKVVTGQRQYLPLKLNIAGVMPIIFGQALMFIPGLILTYLAESTKSDNFQNWAIIMNSPTSWQYCLIYAVLIIGFTFFYTAISINPNQIADDMKRGGGFIPGVKPGQPTSDYIANILDRITLPGGILLAVIAVLPALAGLLGMTQNFASFFGGTSLLILVGVVLDTLQQIESYLLMKRYEGLMQSGRIQGRQTVSTVSI</sequence>
<keyword evidence="5 10" id="KW-0653">Protein transport</keyword>
<evidence type="ECO:0000256" key="4">
    <source>
        <dbReference type="ARBA" id="ARBA00022692"/>
    </source>
</evidence>
<evidence type="ECO:0000256" key="1">
    <source>
        <dbReference type="ARBA" id="ARBA00004141"/>
    </source>
</evidence>
<feature type="transmembrane region" description="Helical" evidence="10">
    <location>
        <begin position="148"/>
        <end position="167"/>
    </location>
</feature>
<dbReference type="PROSITE" id="PS00755">
    <property type="entry name" value="SECY_1"/>
    <property type="match status" value="1"/>
</dbReference>
<dbReference type="SUPFAM" id="SSF103491">
    <property type="entry name" value="Preprotein translocase SecY subunit"/>
    <property type="match status" value="1"/>
</dbReference>
<evidence type="ECO:0000256" key="6">
    <source>
        <dbReference type="ARBA" id="ARBA00022989"/>
    </source>
</evidence>
<dbReference type="GO" id="GO:0005886">
    <property type="term" value="C:plasma membrane"/>
    <property type="evidence" value="ECO:0007669"/>
    <property type="project" value="UniProtKB-SubCell"/>
</dbReference>
<dbReference type="GO" id="GO:0006605">
    <property type="term" value="P:protein targeting"/>
    <property type="evidence" value="ECO:0007669"/>
    <property type="project" value="UniProtKB-UniRule"/>
</dbReference>
<feature type="transmembrane region" description="Helical" evidence="10">
    <location>
        <begin position="118"/>
        <end position="136"/>
    </location>
</feature>
<dbReference type="GO" id="GO:0065002">
    <property type="term" value="P:intracellular protein transmembrane transport"/>
    <property type="evidence" value="ECO:0007669"/>
    <property type="project" value="UniProtKB-UniRule"/>
</dbReference>
<evidence type="ECO:0000256" key="5">
    <source>
        <dbReference type="ARBA" id="ARBA00022927"/>
    </source>
</evidence>
<dbReference type="GO" id="GO:0043952">
    <property type="term" value="P:protein transport by the Sec complex"/>
    <property type="evidence" value="ECO:0007669"/>
    <property type="project" value="UniProtKB-UniRule"/>
</dbReference>
<feature type="transmembrane region" description="Helical" evidence="10">
    <location>
        <begin position="262"/>
        <end position="286"/>
    </location>
</feature>
<dbReference type="Proteomes" id="UP000293162">
    <property type="component" value="Unassembled WGS sequence"/>
</dbReference>
<feature type="transmembrane region" description="Helical" evidence="10">
    <location>
        <begin position="306"/>
        <end position="329"/>
    </location>
</feature>
<evidence type="ECO:0000256" key="8">
    <source>
        <dbReference type="ARBA" id="ARBA00023136"/>
    </source>
</evidence>
<dbReference type="HAMAP" id="MF_01465">
    <property type="entry name" value="SecY"/>
    <property type="match status" value="1"/>
</dbReference>
<organism evidence="12 13">
    <name type="scientific">Emticicia agri</name>
    <dbReference type="NCBI Taxonomy" id="2492393"/>
    <lineage>
        <taxon>Bacteria</taxon>
        <taxon>Pseudomonadati</taxon>
        <taxon>Bacteroidota</taxon>
        <taxon>Cytophagia</taxon>
        <taxon>Cytophagales</taxon>
        <taxon>Leadbetterellaceae</taxon>
        <taxon>Emticicia</taxon>
    </lineage>
</organism>
<name>A0A4V1ZCV2_9BACT</name>
<evidence type="ECO:0000256" key="3">
    <source>
        <dbReference type="ARBA" id="ARBA00022448"/>
    </source>
</evidence>
<keyword evidence="6 10" id="KW-1133">Transmembrane helix</keyword>
<comment type="subcellular location">
    <subcellularLocation>
        <location evidence="10">Cell membrane</location>
        <topology evidence="10">Multi-pass membrane protein</topology>
    </subcellularLocation>
    <subcellularLocation>
        <location evidence="1">Membrane</location>
        <topology evidence="1">Multi-pass membrane protein</topology>
    </subcellularLocation>
</comment>
<feature type="transmembrane region" description="Helical" evidence="10">
    <location>
        <begin position="208"/>
        <end position="228"/>
    </location>
</feature>
<keyword evidence="10" id="KW-1003">Cell membrane</keyword>
<reference evidence="12 13" key="1">
    <citation type="submission" date="2019-02" db="EMBL/GenBank/DDBJ databases">
        <title>Bacterial novel species Emticicia sp. 17J42-9 isolated from soil.</title>
        <authorList>
            <person name="Jung H.-Y."/>
        </authorList>
    </citation>
    <scope>NUCLEOTIDE SEQUENCE [LARGE SCALE GENOMIC DNA]</scope>
    <source>
        <strain evidence="12 13">17J42-9</strain>
    </source>
</reference>
<dbReference type="OrthoDB" id="9809248at2"/>
<dbReference type="InterPro" id="IPR030659">
    <property type="entry name" value="SecY_CS"/>
</dbReference>
<keyword evidence="13" id="KW-1185">Reference proteome</keyword>
<keyword evidence="8 10" id="KW-0472">Membrane</keyword>
<dbReference type="InterPro" id="IPR026593">
    <property type="entry name" value="SecY"/>
</dbReference>
<dbReference type="Gene3D" id="1.10.3370.10">
    <property type="entry name" value="SecY subunit domain"/>
    <property type="match status" value="1"/>
</dbReference>
<gene>
    <name evidence="10 12" type="primary">secY</name>
    <name evidence="12" type="ORF">EWM59_19510</name>
</gene>
<feature type="transmembrane region" description="Helical" evidence="10">
    <location>
        <begin position="179"/>
        <end position="196"/>
    </location>
</feature>
<proteinExistence type="inferred from homology"/>
<feature type="transmembrane region" description="Helical" evidence="10">
    <location>
        <begin position="78"/>
        <end position="98"/>
    </location>
</feature>